<dbReference type="GO" id="GO:0020037">
    <property type="term" value="F:heme binding"/>
    <property type="evidence" value="ECO:0007669"/>
    <property type="project" value="InterPro"/>
</dbReference>
<dbReference type="InterPro" id="IPR036396">
    <property type="entry name" value="Cyt_P450_sf"/>
</dbReference>
<dbReference type="PANTHER" id="PTHR46696:SF4">
    <property type="entry name" value="BIOTIN BIOSYNTHESIS CYTOCHROME P450"/>
    <property type="match status" value="1"/>
</dbReference>
<evidence type="ECO:0000256" key="4">
    <source>
        <dbReference type="ARBA" id="ARBA00023002"/>
    </source>
</evidence>
<dbReference type="GO" id="GO:0006707">
    <property type="term" value="P:cholesterol catabolic process"/>
    <property type="evidence" value="ECO:0007669"/>
    <property type="project" value="TreeGrafter"/>
</dbReference>
<evidence type="ECO:0000313" key="10">
    <source>
        <dbReference type="Proteomes" id="UP000035016"/>
    </source>
</evidence>
<feature type="compositionally biased region" description="Basic and acidic residues" evidence="8">
    <location>
        <begin position="17"/>
        <end position="31"/>
    </location>
</feature>
<keyword evidence="2 7" id="KW-0349">Heme</keyword>
<dbReference type="EMBL" id="LN831790">
    <property type="protein sequence ID" value="CQR60123.1"/>
    <property type="molecule type" value="Genomic_DNA"/>
</dbReference>
<dbReference type="FunFam" id="1.10.630.10:FF:000018">
    <property type="entry name" value="Cytochrome P450 monooxygenase"/>
    <property type="match status" value="1"/>
</dbReference>
<evidence type="ECO:0000256" key="3">
    <source>
        <dbReference type="ARBA" id="ARBA00022723"/>
    </source>
</evidence>
<reference evidence="9 10" key="1">
    <citation type="submission" date="2015-02" db="EMBL/GenBank/DDBJ databases">
        <authorList>
            <person name="Gomez-Escribano P.J."/>
        </authorList>
    </citation>
    <scope>NUCLEOTIDE SEQUENCE [LARGE SCALE GENOMIC DNA]</scope>
    <source>
        <strain evidence="10">C34 (DSM 42122 / NRRL B-24963)</strain>
    </source>
</reference>
<protein>
    <submittedName>
        <fullName evidence="9">Erythromycin B/D C-12 hydroxylase</fullName>
    </submittedName>
</protein>
<dbReference type="InterPro" id="IPR017972">
    <property type="entry name" value="Cyt_P450_CS"/>
</dbReference>
<name>A0A0F7VP03_STRLW</name>
<dbReference type="GO" id="GO:0008395">
    <property type="term" value="F:steroid hydroxylase activity"/>
    <property type="evidence" value="ECO:0007669"/>
    <property type="project" value="TreeGrafter"/>
</dbReference>
<dbReference type="GO" id="GO:0036199">
    <property type="term" value="F:cholest-4-en-3-one 26-monooxygenase activity"/>
    <property type="evidence" value="ECO:0007669"/>
    <property type="project" value="TreeGrafter"/>
</dbReference>
<gene>
    <name evidence="9" type="primary">sle_06600</name>
</gene>
<dbReference type="Pfam" id="PF00067">
    <property type="entry name" value="p450"/>
    <property type="match status" value="1"/>
</dbReference>
<evidence type="ECO:0000256" key="7">
    <source>
        <dbReference type="RuleBase" id="RU000461"/>
    </source>
</evidence>
<organism evidence="9 10">
    <name type="scientific">Streptomyces leeuwenhoekii</name>
    <dbReference type="NCBI Taxonomy" id="1437453"/>
    <lineage>
        <taxon>Bacteria</taxon>
        <taxon>Bacillati</taxon>
        <taxon>Actinomycetota</taxon>
        <taxon>Actinomycetes</taxon>
        <taxon>Kitasatosporales</taxon>
        <taxon>Streptomycetaceae</taxon>
        <taxon>Streptomyces</taxon>
    </lineage>
</organism>
<dbReference type="KEGG" id="sle:sle_06600"/>
<evidence type="ECO:0000256" key="1">
    <source>
        <dbReference type="ARBA" id="ARBA00010617"/>
    </source>
</evidence>
<evidence type="ECO:0000256" key="5">
    <source>
        <dbReference type="ARBA" id="ARBA00023004"/>
    </source>
</evidence>
<keyword evidence="5 7" id="KW-0408">Iron</keyword>
<dbReference type="InterPro" id="IPR001128">
    <property type="entry name" value="Cyt_P450"/>
</dbReference>
<dbReference type="Proteomes" id="UP000035016">
    <property type="component" value="Chromosome Chromosome"/>
</dbReference>
<evidence type="ECO:0000256" key="2">
    <source>
        <dbReference type="ARBA" id="ARBA00022617"/>
    </source>
</evidence>
<dbReference type="CDD" id="cd11032">
    <property type="entry name" value="P450_EryK-like"/>
    <property type="match status" value="1"/>
</dbReference>
<keyword evidence="4 7" id="KW-0560">Oxidoreductase</keyword>
<keyword evidence="6 7" id="KW-0503">Monooxygenase</keyword>
<dbReference type="GO" id="GO:0005506">
    <property type="term" value="F:iron ion binding"/>
    <property type="evidence" value="ECO:0007669"/>
    <property type="project" value="InterPro"/>
</dbReference>
<dbReference type="AlphaFoldDB" id="A0A0F7VP03"/>
<dbReference type="SUPFAM" id="SSF48264">
    <property type="entry name" value="Cytochrome P450"/>
    <property type="match status" value="1"/>
</dbReference>
<accession>A0A0F7VP03</accession>
<dbReference type="Gene3D" id="1.10.630.10">
    <property type="entry name" value="Cytochrome P450"/>
    <property type="match status" value="1"/>
</dbReference>
<dbReference type="InterPro" id="IPR002397">
    <property type="entry name" value="Cyt_P450_B"/>
</dbReference>
<dbReference type="PROSITE" id="PS00086">
    <property type="entry name" value="CYTOCHROME_P450"/>
    <property type="match status" value="1"/>
</dbReference>
<keyword evidence="3 7" id="KW-0479">Metal-binding</keyword>
<evidence type="ECO:0000256" key="8">
    <source>
        <dbReference type="SAM" id="MobiDB-lite"/>
    </source>
</evidence>
<feature type="region of interest" description="Disordered" evidence="8">
    <location>
        <begin position="1"/>
        <end position="34"/>
    </location>
</feature>
<sequence>MATGGALPRAHGIRVRPVRDGRARAPPKGEKVTSNQLTEPRLPFDALADRWRSVCEAGPVRYDERQGVWQVVDHHGVSTVLGDPATYSSDMSPIAPAQEDFDAFRQGNFVGMDPPQHRKLRTLVSQAFTPRTVQGLAPRIEAVATRLLDGVADRDRFDLVDTLAYPLPIIVIAELLGVPVEDHPLIQEWASTLFSGEQLGETPDMADLERALEAIAPTVREMNGYVLDHIRRRRADPGDDLTSRLLGAEVDGVRLTDQEIVGFVALLLVAGHITTTALLGNAVVAFDRQPGTFDALRADPGRIPDALEEVLRWLPPFPELGRRTTRRVTLGGHEIPADTLVMAHLGAANRDPVRFPDPDTFDVTRTPNPHLTFGHGIHFCFGAHLARLEARIGTRLLLERFRSLGIPSYDDVAYQNPAVIVGVRHLPVEVART</sequence>
<evidence type="ECO:0000256" key="6">
    <source>
        <dbReference type="ARBA" id="ARBA00023033"/>
    </source>
</evidence>
<evidence type="ECO:0000313" key="9">
    <source>
        <dbReference type="EMBL" id="CQR60123.1"/>
    </source>
</evidence>
<dbReference type="PRINTS" id="PR00359">
    <property type="entry name" value="BP450"/>
</dbReference>
<dbReference type="PANTHER" id="PTHR46696">
    <property type="entry name" value="P450, PUTATIVE (EUROFUNG)-RELATED"/>
    <property type="match status" value="1"/>
</dbReference>
<comment type="similarity">
    <text evidence="1 7">Belongs to the cytochrome P450 family.</text>
</comment>
<proteinExistence type="inferred from homology"/>